<evidence type="ECO:0000256" key="16">
    <source>
        <dbReference type="ARBA" id="ARBA00038053"/>
    </source>
</evidence>
<evidence type="ECO:0000256" key="15">
    <source>
        <dbReference type="ARBA" id="ARBA00033270"/>
    </source>
</evidence>
<evidence type="ECO:0000256" key="10">
    <source>
        <dbReference type="ARBA" id="ARBA00022989"/>
    </source>
</evidence>
<dbReference type="GO" id="GO:0009252">
    <property type="term" value="P:peptidoglycan biosynthetic process"/>
    <property type="evidence" value="ECO:0007669"/>
    <property type="project" value="UniProtKB-KW"/>
</dbReference>
<dbReference type="GO" id="GO:0015648">
    <property type="term" value="F:lipid-linked peptidoglycan transporter activity"/>
    <property type="evidence" value="ECO:0007669"/>
    <property type="project" value="TreeGrafter"/>
</dbReference>
<dbReference type="GO" id="GO:0071555">
    <property type="term" value="P:cell wall organization"/>
    <property type="evidence" value="ECO:0007669"/>
    <property type="project" value="UniProtKB-KW"/>
</dbReference>
<evidence type="ECO:0000256" key="14">
    <source>
        <dbReference type="ARBA" id="ARBA00032370"/>
    </source>
</evidence>
<comment type="catalytic activity">
    <reaction evidence="20">
        <text>[GlcNAc-(1-&gt;4)-Mur2Ac(oyl-L-Ala-gamma-D-Glu-L-Lys-D-Ala-D-Ala)](n)-di-trans,octa-cis-undecaprenyl diphosphate + beta-D-GlcNAc-(1-&gt;4)-Mur2Ac(oyl-L-Ala-gamma-D-Glu-L-Lys-D-Ala-D-Ala)-di-trans,octa-cis-undecaprenyl diphosphate = [GlcNAc-(1-&gt;4)-Mur2Ac(oyl-L-Ala-gamma-D-Glu-L-Lys-D-Ala-D-Ala)](n+1)-di-trans,octa-cis-undecaprenyl diphosphate + di-trans,octa-cis-undecaprenyl diphosphate + H(+)</text>
        <dbReference type="Rhea" id="RHEA:23708"/>
        <dbReference type="Rhea" id="RHEA-COMP:9602"/>
        <dbReference type="Rhea" id="RHEA-COMP:9603"/>
        <dbReference type="ChEBI" id="CHEBI:15378"/>
        <dbReference type="ChEBI" id="CHEBI:58405"/>
        <dbReference type="ChEBI" id="CHEBI:60033"/>
        <dbReference type="ChEBI" id="CHEBI:78435"/>
        <dbReference type="EC" id="2.4.99.28"/>
    </reaction>
</comment>
<dbReference type="NCBIfam" id="TIGR02614">
    <property type="entry name" value="ftsW"/>
    <property type="match status" value="1"/>
</dbReference>
<evidence type="ECO:0000256" key="20">
    <source>
        <dbReference type="ARBA" id="ARBA00049902"/>
    </source>
</evidence>
<dbReference type="InterPro" id="IPR001182">
    <property type="entry name" value="FtsW/RodA"/>
</dbReference>
<dbReference type="InterPro" id="IPR013437">
    <property type="entry name" value="FtsW"/>
</dbReference>
<reference evidence="23 24" key="1">
    <citation type="submission" date="2014-08" db="EMBL/GenBank/DDBJ databases">
        <title>Complete genome of a marine bacteria Jeotgalibacillus malaysiensis.</title>
        <authorList>
            <person name="Yaakop A.S."/>
            <person name="Chan K.-G."/>
            <person name="Goh K.M."/>
        </authorList>
    </citation>
    <scope>NUCLEOTIDE SEQUENCE [LARGE SCALE GENOMIC DNA]</scope>
    <source>
        <strain evidence="23 24">D5</strain>
    </source>
</reference>
<keyword evidence="5" id="KW-0328">Glycosyltransferase</keyword>
<feature type="transmembrane region" description="Helical" evidence="22">
    <location>
        <begin position="264"/>
        <end position="294"/>
    </location>
</feature>
<dbReference type="PROSITE" id="PS00428">
    <property type="entry name" value="FTSW_RODA_SPOVE"/>
    <property type="match status" value="1"/>
</dbReference>
<dbReference type="GO" id="GO:0008360">
    <property type="term" value="P:regulation of cell shape"/>
    <property type="evidence" value="ECO:0007669"/>
    <property type="project" value="UniProtKB-KW"/>
</dbReference>
<feature type="transmembrane region" description="Helical" evidence="22">
    <location>
        <begin position="107"/>
        <end position="131"/>
    </location>
</feature>
<name>A0A0B5AHN4_9BACL</name>
<evidence type="ECO:0000256" key="4">
    <source>
        <dbReference type="ARBA" id="ARBA00022618"/>
    </source>
</evidence>
<keyword evidence="3" id="KW-1003">Cell membrane</keyword>
<evidence type="ECO:0000256" key="17">
    <source>
        <dbReference type="ARBA" id="ARBA00041185"/>
    </source>
</evidence>
<evidence type="ECO:0000256" key="7">
    <source>
        <dbReference type="ARBA" id="ARBA00022692"/>
    </source>
</evidence>
<comment type="subcellular location">
    <subcellularLocation>
        <location evidence="1">Cell membrane</location>
        <topology evidence="1">Multi-pass membrane protein</topology>
    </subcellularLocation>
</comment>
<keyword evidence="11 22" id="KW-0472">Membrane</keyword>
<comment type="similarity">
    <text evidence="16">Belongs to the SEDS family. FtsW subfamily.</text>
</comment>
<keyword evidence="9" id="KW-0573">Peptidoglycan synthesis</keyword>
<dbReference type="Pfam" id="PF01098">
    <property type="entry name" value="FTSW_RODA_SPOVE"/>
    <property type="match status" value="1"/>
</dbReference>
<dbReference type="STRING" id="1508404.JMA_05780"/>
<dbReference type="OrthoDB" id="9768187at2"/>
<evidence type="ECO:0000256" key="11">
    <source>
        <dbReference type="ARBA" id="ARBA00023136"/>
    </source>
</evidence>
<dbReference type="GO" id="GO:0051301">
    <property type="term" value="P:cell division"/>
    <property type="evidence" value="ECO:0007669"/>
    <property type="project" value="UniProtKB-KW"/>
</dbReference>
<feature type="transmembrane region" description="Helical" evidence="22">
    <location>
        <begin position="306"/>
        <end position="327"/>
    </location>
</feature>
<dbReference type="HOGENOM" id="CLU_029243_0_1_9"/>
<evidence type="ECO:0000256" key="18">
    <source>
        <dbReference type="ARBA" id="ARBA00041418"/>
    </source>
</evidence>
<gene>
    <name evidence="23" type="ORF">JMA_05780</name>
</gene>
<feature type="transmembrane region" description="Helical" evidence="22">
    <location>
        <begin position="339"/>
        <end position="360"/>
    </location>
</feature>
<dbReference type="KEGG" id="jeo:JMA_05780"/>
<evidence type="ECO:0000256" key="5">
    <source>
        <dbReference type="ARBA" id="ARBA00022676"/>
    </source>
</evidence>
<keyword evidence="8" id="KW-0133">Cell shape</keyword>
<dbReference type="GO" id="GO:0008955">
    <property type="term" value="F:peptidoglycan glycosyltransferase activity"/>
    <property type="evidence" value="ECO:0007669"/>
    <property type="project" value="UniProtKB-EC"/>
</dbReference>
<evidence type="ECO:0000313" key="23">
    <source>
        <dbReference type="EMBL" id="AJD89895.1"/>
    </source>
</evidence>
<keyword evidence="24" id="KW-1185">Reference proteome</keyword>
<proteinExistence type="inferred from homology"/>
<evidence type="ECO:0000256" key="8">
    <source>
        <dbReference type="ARBA" id="ARBA00022960"/>
    </source>
</evidence>
<evidence type="ECO:0000256" key="1">
    <source>
        <dbReference type="ARBA" id="ARBA00004651"/>
    </source>
</evidence>
<dbReference type="AlphaFoldDB" id="A0A0B5AHN4"/>
<organism evidence="23 24">
    <name type="scientific">Jeotgalibacillus malaysiensis</name>
    <dbReference type="NCBI Taxonomy" id="1508404"/>
    <lineage>
        <taxon>Bacteria</taxon>
        <taxon>Bacillati</taxon>
        <taxon>Bacillota</taxon>
        <taxon>Bacilli</taxon>
        <taxon>Bacillales</taxon>
        <taxon>Caryophanaceae</taxon>
        <taxon>Jeotgalibacillus</taxon>
    </lineage>
</organism>
<dbReference type="PANTHER" id="PTHR30474">
    <property type="entry name" value="CELL CYCLE PROTEIN"/>
    <property type="match status" value="1"/>
</dbReference>
<evidence type="ECO:0000256" key="12">
    <source>
        <dbReference type="ARBA" id="ARBA00023306"/>
    </source>
</evidence>
<keyword evidence="6" id="KW-0808">Transferase</keyword>
<keyword evidence="13" id="KW-0961">Cell wall biogenesis/degradation</keyword>
<dbReference type="GO" id="GO:0005886">
    <property type="term" value="C:plasma membrane"/>
    <property type="evidence" value="ECO:0007669"/>
    <property type="project" value="UniProtKB-SubCell"/>
</dbReference>
<dbReference type="PANTHER" id="PTHR30474:SF2">
    <property type="entry name" value="PEPTIDOGLYCAN GLYCOSYLTRANSFERASE FTSW-RELATED"/>
    <property type="match status" value="1"/>
</dbReference>
<accession>A0A0B5AHN4</accession>
<dbReference type="EC" id="2.4.99.28" evidence="19"/>
<feature type="transmembrane region" description="Helical" evidence="22">
    <location>
        <begin position="50"/>
        <end position="70"/>
    </location>
</feature>
<dbReference type="Proteomes" id="UP000031449">
    <property type="component" value="Chromosome"/>
</dbReference>
<sequence>MKKLLHSFHLPLLIFTIGLGAFGLVMVYSASYFVALEATGDAASFAKRQGLWFILGLSVFFFVSTFKFTAYKKLMPIILGVTIFALLLIFIPGVGTERNQALRWISFGPLVIQPSELAKIAIPLYVSFLLVHKKDQLHDFKKSILPSMIVVLMIAFLIMLQPDLGTVISLAAGYLALLIAAQVPIRYLLVFGAGGVLAVTVLAITSPYRLERLTSFMAPFEDPDGAGYQLIQSWTAMANGGFTGSGFGESVMKLGYLPESHTDFIIAIIAEEFGFIGTGGVILAFGAFLVIGFSIAMKSVYPVGRILGIGITIQIATQAIMNLAAAGGVMPITGIPLPLVSYGGSSLLITMTLLGILMNIHRMTYNQQVREERQVAA</sequence>
<dbReference type="GO" id="GO:0032153">
    <property type="term" value="C:cell division site"/>
    <property type="evidence" value="ECO:0007669"/>
    <property type="project" value="TreeGrafter"/>
</dbReference>
<keyword evidence="10 22" id="KW-1133">Transmembrane helix</keyword>
<dbReference type="InterPro" id="IPR018365">
    <property type="entry name" value="Cell_cycle_FtsW-rel_CS"/>
</dbReference>
<evidence type="ECO:0000256" key="6">
    <source>
        <dbReference type="ARBA" id="ARBA00022679"/>
    </source>
</evidence>
<dbReference type="EMBL" id="CP009416">
    <property type="protein sequence ID" value="AJD89895.1"/>
    <property type="molecule type" value="Genomic_DNA"/>
</dbReference>
<keyword evidence="7 22" id="KW-0812">Transmembrane</keyword>
<evidence type="ECO:0000256" key="22">
    <source>
        <dbReference type="SAM" id="Phobius"/>
    </source>
</evidence>
<keyword evidence="4" id="KW-0132">Cell division</keyword>
<feature type="transmembrane region" description="Helical" evidence="22">
    <location>
        <begin position="143"/>
        <end position="160"/>
    </location>
</feature>
<feature type="transmembrane region" description="Helical" evidence="22">
    <location>
        <begin position="166"/>
        <end position="183"/>
    </location>
</feature>
<evidence type="ECO:0000256" key="13">
    <source>
        <dbReference type="ARBA" id="ARBA00023316"/>
    </source>
</evidence>
<feature type="transmembrane region" description="Helical" evidence="22">
    <location>
        <begin position="12"/>
        <end position="30"/>
    </location>
</feature>
<evidence type="ECO:0000256" key="3">
    <source>
        <dbReference type="ARBA" id="ARBA00022475"/>
    </source>
</evidence>
<evidence type="ECO:0000256" key="9">
    <source>
        <dbReference type="ARBA" id="ARBA00022984"/>
    </source>
</evidence>
<comment type="pathway">
    <text evidence="2">Cell wall biogenesis; peptidoglycan biosynthesis.</text>
</comment>
<evidence type="ECO:0000256" key="21">
    <source>
        <dbReference type="ARBA" id="ARBA00049966"/>
    </source>
</evidence>
<feature type="transmembrane region" description="Helical" evidence="22">
    <location>
        <begin position="188"/>
        <end position="208"/>
    </location>
</feature>
<evidence type="ECO:0000256" key="19">
    <source>
        <dbReference type="ARBA" id="ARBA00044770"/>
    </source>
</evidence>
<evidence type="ECO:0000256" key="2">
    <source>
        <dbReference type="ARBA" id="ARBA00004752"/>
    </source>
</evidence>
<comment type="function">
    <text evidence="21">Peptidoglycan polymerase that is essential for cell division.</text>
</comment>
<protein>
    <recommendedName>
        <fullName evidence="17">Probable peptidoglycan glycosyltransferase FtsW</fullName>
        <ecNumber evidence="19">2.4.99.28</ecNumber>
    </recommendedName>
    <alternativeName>
        <fullName evidence="18">Cell division protein FtsW</fullName>
    </alternativeName>
    <alternativeName>
        <fullName evidence="15">Cell wall polymerase</fullName>
    </alternativeName>
    <alternativeName>
        <fullName evidence="14">Peptidoglycan polymerase</fullName>
    </alternativeName>
</protein>
<keyword evidence="12" id="KW-0131">Cell cycle</keyword>
<evidence type="ECO:0000313" key="24">
    <source>
        <dbReference type="Proteomes" id="UP000031449"/>
    </source>
</evidence>
<feature type="transmembrane region" description="Helical" evidence="22">
    <location>
        <begin position="77"/>
        <end position="95"/>
    </location>
</feature>
<dbReference type="BioCyc" id="JESP1508404:G14D9-9795-MONOMER"/>